<evidence type="ECO:0000313" key="1">
    <source>
        <dbReference type="EMBL" id="PSF05924.1"/>
    </source>
</evidence>
<protein>
    <submittedName>
        <fullName evidence="1">Benzoate transporter</fullName>
    </submittedName>
</protein>
<dbReference type="EMBL" id="PXNP01000087">
    <property type="protein sequence ID" value="PSF05924.1"/>
    <property type="molecule type" value="Genomic_DNA"/>
</dbReference>
<dbReference type="AlphaFoldDB" id="A0A2T1K6Z6"/>
<comment type="caution">
    <text evidence="1">The sequence shown here is derived from an EMBL/GenBank/DDBJ whole genome shotgun (WGS) entry which is preliminary data.</text>
</comment>
<name>A0A2T1K6Z6_9GAMM</name>
<accession>A0A2T1K6Z6</accession>
<evidence type="ECO:0000313" key="2">
    <source>
        <dbReference type="Proteomes" id="UP000239866"/>
    </source>
</evidence>
<proteinExistence type="predicted"/>
<keyword evidence="2" id="KW-1185">Reference proteome</keyword>
<organism evidence="1 2">
    <name type="scientific">Marinobacter fuscus</name>
    <dbReference type="NCBI Taxonomy" id="2109942"/>
    <lineage>
        <taxon>Bacteria</taxon>
        <taxon>Pseudomonadati</taxon>
        <taxon>Pseudomonadota</taxon>
        <taxon>Gammaproteobacteria</taxon>
        <taxon>Pseudomonadales</taxon>
        <taxon>Marinobacteraceae</taxon>
        <taxon>Marinobacter</taxon>
    </lineage>
</organism>
<sequence length="50" mass="5678">MVFFAFDPARTGIILCAGAKTGKGKRFYDEMLPVADREFSEHLEELKRGK</sequence>
<gene>
    <name evidence="1" type="ORF">C7H09_12345</name>
</gene>
<dbReference type="OrthoDB" id="330810at2"/>
<reference evidence="1 2" key="1">
    <citation type="submission" date="2018-03" db="EMBL/GenBank/DDBJ databases">
        <title>Marinobacter brunus sp. nov., a marine bacterium of Gamma-proteobacteria isolated from the surface seawater of the South China Sea.</title>
        <authorList>
            <person name="Cheng H."/>
            <person name="Wu Y.-H."/>
            <person name="Xamxidin M."/>
            <person name="Xu X.-W."/>
        </authorList>
    </citation>
    <scope>NUCLEOTIDE SEQUENCE [LARGE SCALE GENOMIC DNA]</scope>
    <source>
        <strain evidence="1 2">NH169-3</strain>
    </source>
</reference>
<dbReference type="Proteomes" id="UP000239866">
    <property type="component" value="Unassembled WGS sequence"/>
</dbReference>